<comment type="caution">
    <text evidence="2">The sequence shown here is derived from an EMBL/GenBank/DDBJ whole genome shotgun (WGS) entry which is preliminary data.</text>
</comment>
<dbReference type="Proteomes" id="UP000735302">
    <property type="component" value="Unassembled WGS sequence"/>
</dbReference>
<keyword evidence="1" id="KW-0732">Signal</keyword>
<dbReference type="EMBL" id="BLXT01002187">
    <property type="protein sequence ID" value="GFN91919.1"/>
    <property type="molecule type" value="Genomic_DNA"/>
</dbReference>
<gene>
    <name evidence="2" type="ORF">PoB_001842500</name>
</gene>
<proteinExistence type="predicted"/>
<protein>
    <submittedName>
        <fullName evidence="2">Uncharacterized protein</fullName>
    </submittedName>
</protein>
<sequence length="110" mass="12792">MRNAAGGNFVVLICHLLAVSKLQKVCQMTAEELQPHVRILKQLLRQQQNLQKKATSGKKDSAYQREESLGYLKAVKSLFVFQWHFRIKRHLYIAPVQAMFLLQLRLCLKN</sequence>
<accession>A0AAV3Z9V2</accession>
<keyword evidence="3" id="KW-1185">Reference proteome</keyword>
<dbReference type="AlphaFoldDB" id="A0AAV3Z9V2"/>
<feature type="chain" id="PRO_5043337991" evidence="1">
    <location>
        <begin position="23"/>
        <end position="110"/>
    </location>
</feature>
<name>A0AAV3Z9V2_9GAST</name>
<organism evidence="2 3">
    <name type="scientific">Plakobranchus ocellatus</name>
    <dbReference type="NCBI Taxonomy" id="259542"/>
    <lineage>
        <taxon>Eukaryota</taxon>
        <taxon>Metazoa</taxon>
        <taxon>Spiralia</taxon>
        <taxon>Lophotrochozoa</taxon>
        <taxon>Mollusca</taxon>
        <taxon>Gastropoda</taxon>
        <taxon>Heterobranchia</taxon>
        <taxon>Euthyneura</taxon>
        <taxon>Panpulmonata</taxon>
        <taxon>Sacoglossa</taxon>
        <taxon>Placobranchoidea</taxon>
        <taxon>Plakobranchidae</taxon>
        <taxon>Plakobranchus</taxon>
    </lineage>
</organism>
<reference evidence="2 3" key="1">
    <citation type="journal article" date="2021" name="Elife">
        <title>Chloroplast acquisition without the gene transfer in kleptoplastic sea slugs, Plakobranchus ocellatus.</title>
        <authorList>
            <person name="Maeda T."/>
            <person name="Takahashi S."/>
            <person name="Yoshida T."/>
            <person name="Shimamura S."/>
            <person name="Takaki Y."/>
            <person name="Nagai Y."/>
            <person name="Toyoda A."/>
            <person name="Suzuki Y."/>
            <person name="Arimoto A."/>
            <person name="Ishii H."/>
            <person name="Satoh N."/>
            <person name="Nishiyama T."/>
            <person name="Hasebe M."/>
            <person name="Maruyama T."/>
            <person name="Minagawa J."/>
            <person name="Obokata J."/>
            <person name="Shigenobu S."/>
        </authorList>
    </citation>
    <scope>NUCLEOTIDE SEQUENCE [LARGE SCALE GENOMIC DNA]</scope>
</reference>
<feature type="signal peptide" evidence="1">
    <location>
        <begin position="1"/>
        <end position="22"/>
    </location>
</feature>
<evidence type="ECO:0000256" key="1">
    <source>
        <dbReference type="SAM" id="SignalP"/>
    </source>
</evidence>
<evidence type="ECO:0000313" key="3">
    <source>
        <dbReference type="Proteomes" id="UP000735302"/>
    </source>
</evidence>
<evidence type="ECO:0000313" key="2">
    <source>
        <dbReference type="EMBL" id="GFN91919.1"/>
    </source>
</evidence>